<dbReference type="AlphaFoldDB" id="A0A9D9EAW8"/>
<accession>A0A9D9EAW8</accession>
<evidence type="ECO:0008006" key="5">
    <source>
        <dbReference type="Google" id="ProtNLM"/>
    </source>
</evidence>
<organism evidence="3 4">
    <name type="scientific">Candidatus Cryptobacteroides merdavium</name>
    <dbReference type="NCBI Taxonomy" id="2840769"/>
    <lineage>
        <taxon>Bacteria</taxon>
        <taxon>Pseudomonadati</taxon>
        <taxon>Bacteroidota</taxon>
        <taxon>Bacteroidia</taxon>
        <taxon>Bacteroidales</taxon>
        <taxon>Candidatus Cryptobacteroides</taxon>
    </lineage>
</organism>
<dbReference type="Proteomes" id="UP000823619">
    <property type="component" value="Unassembled WGS sequence"/>
</dbReference>
<feature type="signal peptide" evidence="2">
    <location>
        <begin position="1"/>
        <end position="22"/>
    </location>
</feature>
<sequence>MKKMPFLATCALYAALALPSCSDGKSGTTPETGGGDSEDNEEVTVTPTEGVTTEAYYKGDLYGTGSGNLWINFISDMELDDFTGDYTGPGYVLCLDFNTTLAENADFASLAEGTYTCDYTSDSHEAFTLNIADGDSFFSNYDEDGLSSSLEIAGGTVEVSVKSGYYCLEADLQLEDGSAYRYSFVGEISFINRSEEGYMSNLTEDKELEGMSQALMAYQGSVFTATSDLYTVIIAGPDYDLDSNFGQSDALMLSVNVSPGSSEGIPSGTYTVIDAMEADDYEVNTILSGVYEPTYGGYFGTWYFSTSDKTEASLRNGTVQISNNGNDSYTFTIDMQDGYGHKISGTYTGKCRIEDWS</sequence>
<evidence type="ECO:0000313" key="3">
    <source>
        <dbReference type="EMBL" id="MBO8444379.1"/>
    </source>
</evidence>
<reference evidence="3" key="2">
    <citation type="journal article" date="2021" name="PeerJ">
        <title>Extensive microbial diversity within the chicken gut microbiome revealed by metagenomics and culture.</title>
        <authorList>
            <person name="Gilroy R."/>
            <person name="Ravi A."/>
            <person name="Getino M."/>
            <person name="Pursley I."/>
            <person name="Horton D.L."/>
            <person name="Alikhan N.F."/>
            <person name="Baker D."/>
            <person name="Gharbi K."/>
            <person name="Hall N."/>
            <person name="Watson M."/>
            <person name="Adriaenssens E.M."/>
            <person name="Foster-Nyarko E."/>
            <person name="Jarju S."/>
            <person name="Secka A."/>
            <person name="Antonio M."/>
            <person name="Oren A."/>
            <person name="Chaudhuri R.R."/>
            <person name="La Ragione R."/>
            <person name="Hildebrand F."/>
            <person name="Pallen M.J."/>
        </authorList>
    </citation>
    <scope>NUCLEOTIDE SEQUENCE</scope>
    <source>
        <strain evidence="3">D5-748</strain>
    </source>
</reference>
<comment type="caution">
    <text evidence="3">The sequence shown here is derived from an EMBL/GenBank/DDBJ whole genome shotgun (WGS) entry which is preliminary data.</text>
</comment>
<feature type="chain" id="PRO_5039261293" description="Lipoprotein" evidence="2">
    <location>
        <begin position="23"/>
        <end position="357"/>
    </location>
</feature>
<evidence type="ECO:0000256" key="1">
    <source>
        <dbReference type="SAM" id="MobiDB-lite"/>
    </source>
</evidence>
<name>A0A9D9EAW8_9BACT</name>
<feature type="region of interest" description="Disordered" evidence="1">
    <location>
        <begin position="23"/>
        <end position="43"/>
    </location>
</feature>
<evidence type="ECO:0000256" key="2">
    <source>
        <dbReference type="SAM" id="SignalP"/>
    </source>
</evidence>
<gene>
    <name evidence="3" type="ORF">IAC23_01605</name>
</gene>
<keyword evidence="2" id="KW-0732">Signal</keyword>
<dbReference type="EMBL" id="JADIMO010000019">
    <property type="protein sequence ID" value="MBO8444379.1"/>
    <property type="molecule type" value="Genomic_DNA"/>
</dbReference>
<evidence type="ECO:0000313" key="4">
    <source>
        <dbReference type="Proteomes" id="UP000823619"/>
    </source>
</evidence>
<reference evidence="3" key="1">
    <citation type="submission" date="2020-10" db="EMBL/GenBank/DDBJ databases">
        <authorList>
            <person name="Gilroy R."/>
        </authorList>
    </citation>
    <scope>NUCLEOTIDE SEQUENCE</scope>
    <source>
        <strain evidence="3">D5-748</strain>
    </source>
</reference>
<protein>
    <recommendedName>
        <fullName evidence="5">Lipoprotein</fullName>
    </recommendedName>
</protein>
<proteinExistence type="predicted"/>